<dbReference type="Gene3D" id="2.60.40.10">
    <property type="entry name" value="Immunoglobulins"/>
    <property type="match status" value="1"/>
</dbReference>
<evidence type="ECO:0000313" key="5">
    <source>
        <dbReference type="Proteomes" id="UP001479933"/>
    </source>
</evidence>
<sequence length="295" mass="30305">MSKHVTRLLFAVAALLVAVAAAVAMSAPPAVAEPAPPSTTQVDTTVTPGPAPGTTTPSQDTGTPTTSPPDETGPSTPAETTTTTEPPPTSTEPPVQVGEVTVTAIDRKTATPVDGVTVSLRVDDTNTAVTTPSTTTMPAGTVTATVTGIPEGYNWANAEPSSVELTAGGRAAIVVKLGRPDLRGAISITKRDRITGAPLAGARYRLAPCQGAVGAIIVTGRDGVGTQWIRHGCYLLKEIEAPAGYRLDPTERTVTLVPTEVLRLTLYDLPNAPVVIVRNPGNRVPLTSIPTGRTS</sequence>
<feature type="region of interest" description="Disordered" evidence="1">
    <location>
        <begin position="28"/>
        <end position="96"/>
    </location>
</feature>
<protein>
    <submittedName>
        <fullName evidence="4">Prealbumin-like fold domain-containing protein</fullName>
    </submittedName>
</protein>
<feature type="chain" id="PRO_5045703107" evidence="2">
    <location>
        <begin position="33"/>
        <end position="295"/>
    </location>
</feature>
<accession>A0ABZ2U2A4</accession>
<dbReference type="RefSeq" id="WP_157086155.1">
    <property type="nucleotide sequence ID" value="NZ_CP136137.1"/>
</dbReference>
<proteinExistence type="predicted"/>
<keyword evidence="5" id="KW-1185">Reference proteome</keyword>
<keyword evidence="2" id="KW-0732">Signal</keyword>
<feature type="domain" description="SpaA-like prealbumin fold" evidence="3">
    <location>
        <begin position="184"/>
        <end position="257"/>
    </location>
</feature>
<reference evidence="4 5" key="1">
    <citation type="journal article" date="2023" name="Virus Evol.">
        <title>Computational host range prediction-The good, the bad, and the ugly.</title>
        <authorList>
            <person name="Howell A.A."/>
            <person name="Versoza C.J."/>
            <person name="Pfeifer S.P."/>
        </authorList>
    </citation>
    <scope>NUCLEOTIDE SEQUENCE [LARGE SCALE GENOMIC DNA]</scope>
    <source>
        <strain evidence="4 5">1610/1b</strain>
    </source>
</reference>
<evidence type="ECO:0000256" key="2">
    <source>
        <dbReference type="SAM" id="SignalP"/>
    </source>
</evidence>
<dbReference type="InterPro" id="IPR041033">
    <property type="entry name" value="SpaA_PFL_dom_1"/>
</dbReference>
<dbReference type="Pfam" id="PF17802">
    <property type="entry name" value="SpaA"/>
    <property type="match status" value="1"/>
</dbReference>
<dbReference type="Proteomes" id="UP001479933">
    <property type="component" value="Chromosome"/>
</dbReference>
<name>A0ABZ2U2A4_9ACTN</name>
<organism evidence="4 5">
    <name type="scientific">Gordonia hydrophobica</name>
    <dbReference type="NCBI Taxonomy" id="40516"/>
    <lineage>
        <taxon>Bacteria</taxon>
        <taxon>Bacillati</taxon>
        <taxon>Actinomycetota</taxon>
        <taxon>Actinomycetes</taxon>
        <taxon>Mycobacteriales</taxon>
        <taxon>Gordoniaceae</taxon>
        <taxon>Gordonia</taxon>
    </lineage>
</organism>
<evidence type="ECO:0000313" key="4">
    <source>
        <dbReference type="EMBL" id="WYY07014.1"/>
    </source>
</evidence>
<dbReference type="EMBL" id="CP136137">
    <property type="protein sequence ID" value="WYY07014.1"/>
    <property type="molecule type" value="Genomic_DNA"/>
</dbReference>
<dbReference type="InterPro" id="IPR013783">
    <property type="entry name" value="Ig-like_fold"/>
</dbReference>
<evidence type="ECO:0000259" key="3">
    <source>
        <dbReference type="Pfam" id="PF17802"/>
    </source>
</evidence>
<gene>
    <name evidence="4" type="ORF">RVF87_18620</name>
</gene>
<feature type="compositionally biased region" description="Low complexity" evidence="1">
    <location>
        <begin position="44"/>
        <end position="84"/>
    </location>
</feature>
<evidence type="ECO:0000256" key="1">
    <source>
        <dbReference type="SAM" id="MobiDB-lite"/>
    </source>
</evidence>
<feature type="signal peptide" evidence="2">
    <location>
        <begin position="1"/>
        <end position="32"/>
    </location>
</feature>